<feature type="compositionally biased region" description="Basic and acidic residues" evidence="1">
    <location>
        <begin position="181"/>
        <end position="195"/>
    </location>
</feature>
<sequence>MATVVICYNFNTFKVKVTPSTVLNDVLSQSLQHFGLSQDNGGKWSLIHGDIPVELDLPWRLMNLPTGIKLELEQLDSKKSNESKLIKIRVQAPGYNNSVVKQVDVTQNLKQLLQELGKENDWPIQDPEAKLQLFTKTIPLAELTNQTLRSLGVLESVSIRLVLPCTASNDARVNTSQSAEKPFEGKKSEHPETPKKIHQLHQVSAFVPPQNTLASQLREEEVEAHELTVEHARKYQQMVLKQTGGLGGPMLPRRLREQTEAAKKKEIQECVVRIRFPDRNHVEVAFEPEDTMQTVYKVVAGSLVNEELEFTLFQSHPYIALPSDGRKLASDWQFGAKTLLLFDSKKKGPYLKDSVLENARNLTDASEVKLDRSEEARPNHESGDKGKSKMQSTASSRSMTPGKYPKWLKLNKK</sequence>
<dbReference type="InterPro" id="IPR029071">
    <property type="entry name" value="Ubiquitin-like_domsf"/>
</dbReference>
<dbReference type="SUPFAM" id="SSF54236">
    <property type="entry name" value="Ubiquitin-like"/>
    <property type="match status" value="2"/>
</dbReference>
<dbReference type="Pfam" id="PF11470">
    <property type="entry name" value="TUG-UBL1"/>
    <property type="match status" value="1"/>
</dbReference>
<organism evidence="3 4">
    <name type="scientific">Zygosaccharomyces bailii (strain CLIB 213 / ATCC 58445 / CBS 680 / BCRC 21525 / NBRC 1098 / NCYC 1416 / NRRL Y-2227)</name>
    <dbReference type="NCBI Taxonomy" id="1333698"/>
    <lineage>
        <taxon>Eukaryota</taxon>
        <taxon>Fungi</taxon>
        <taxon>Dikarya</taxon>
        <taxon>Ascomycota</taxon>
        <taxon>Saccharomycotina</taxon>
        <taxon>Saccharomycetes</taxon>
        <taxon>Saccharomycetales</taxon>
        <taxon>Saccharomycetaceae</taxon>
        <taxon>Zygosaccharomyces</taxon>
    </lineage>
</organism>
<dbReference type="GO" id="GO:0006886">
    <property type="term" value="P:intracellular protein transport"/>
    <property type="evidence" value="ECO:0007669"/>
    <property type="project" value="TreeGrafter"/>
</dbReference>
<dbReference type="PANTHER" id="PTHR46467:SF1">
    <property type="entry name" value="TETHER CONTAINING UBX DOMAIN FOR GLUT4"/>
    <property type="match status" value="1"/>
</dbReference>
<dbReference type="Gene3D" id="3.10.20.90">
    <property type="entry name" value="Phosphatidylinositol 3-kinase Catalytic Subunit, Chain A, domain 1"/>
    <property type="match status" value="2"/>
</dbReference>
<dbReference type="CDD" id="cd16105">
    <property type="entry name" value="Ubl_ASPSCR1_like"/>
    <property type="match status" value="1"/>
</dbReference>
<name>A0A8J2T4P6_ZYGB2</name>
<gene>
    <name evidence="3" type="ORF">BN860_18778g</name>
</gene>
<keyword evidence="4" id="KW-1185">Reference proteome</keyword>
<feature type="compositionally biased region" description="Polar residues" evidence="1">
    <location>
        <begin position="389"/>
        <end position="399"/>
    </location>
</feature>
<feature type="region of interest" description="Disordered" evidence="1">
    <location>
        <begin position="171"/>
        <end position="195"/>
    </location>
</feature>
<reference evidence="4" key="1">
    <citation type="journal article" date="2013" name="Genome Announc.">
        <title>Genome sequence of the food spoilage yeast Zygosaccharomyces bailii CLIB 213(T).</title>
        <authorList>
            <person name="Galeote V."/>
            <person name="Bigey F."/>
            <person name="Devillers H."/>
            <person name="Neuveglise C."/>
            <person name="Dequin S."/>
        </authorList>
    </citation>
    <scope>NUCLEOTIDE SEQUENCE [LARGE SCALE GENOMIC DNA]</scope>
    <source>
        <strain evidence="4">CLIB 213 / ATCC 58445 / CBS 680 / CCRC 21525 / NBRC 1098 / NCYC 1416 / NRRL Y-2227</strain>
    </source>
</reference>
<evidence type="ECO:0000259" key="2">
    <source>
        <dbReference type="PROSITE" id="PS50033"/>
    </source>
</evidence>
<dbReference type="PANTHER" id="PTHR46467">
    <property type="entry name" value="TETHER CONTAINING UBX DOMAIN FOR GLUT4"/>
    <property type="match status" value="1"/>
</dbReference>
<dbReference type="AlphaFoldDB" id="A0A8J2T4P6"/>
<feature type="compositionally biased region" description="Basic and acidic residues" evidence="1">
    <location>
        <begin position="366"/>
        <end position="387"/>
    </location>
</feature>
<protein>
    <submittedName>
        <fullName evidence="3">BN860_18778g1_1</fullName>
    </submittedName>
</protein>
<dbReference type="OrthoDB" id="440781at2759"/>
<dbReference type="Proteomes" id="UP000019375">
    <property type="component" value="Unassembled WGS sequence"/>
</dbReference>
<feature type="region of interest" description="Disordered" evidence="1">
    <location>
        <begin position="362"/>
        <end position="413"/>
    </location>
</feature>
<dbReference type="InterPro" id="IPR001012">
    <property type="entry name" value="UBX_dom"/>
</dbReference>
<evidence type="ECO:0000313" key="3">
    <source>
        <dbReference type="EMBL" id="CDF87975.1"/>
    </source>
</evidence>
<feature type="domain" description="UBX" evidence="2">
    <location>
        <begin position="265"/>
        <end position="342"/>
    </location>
</feature>
<accession>A0A8J2T4P6</accession>
<dbReference type="InterPro" id="IPR021569">
    <property type="entry name" value="TUG-UBL1"/>
</dbReference>
<dbReference type="PROSITE" id="PS50033">
    <property type="entry name" value="UBX"/>
    <property type="match status" value="1"/>
</dbReference>
<evidence type="ECO:0000256" key="1">
    <source>
        <dbReference type="SAM" id="MobiDB-lite"/>
    </source>
</evidence>
<dbReference type="GO" id="GO:0005737">
    <property type="term" value="C:cytoplasm"/>
    <property type="evidence" value="ECO:0007669"/>
    <property type="project" value="TreeGrafter"/>
</dbReference>
<evidence type="ECO:0000313" key="4">
    <source>
        <dbReference type="Proteomes" id="UP000019375"/>
    </source>
</evidence>
<dbReference type="GO" id="GO:0012506">
    <property type="term" value="C:vesicle membrane"/>
    <property type="evidence" value="ECO:0007669"/>
    <property type="project" value="TreeGrafter"/>
</dbReference>
<dbReference type="Pfam" id="PF00789">
    <property type="entry name" value="UBX"/>
    <property type="match status" value="1"/>
</dbReference>
<dbReference type="EMBL" id="HG316454">
    <property type="protein sequence ID" value="CDF87975.1"/>
    <property type="molecule type" value="Genomic_DNA"/>
</dbReference>
<dbReference type="GO" id="GO:0005634">
    <property type="term" value="C:nucleus"/>
    <property type="evidence" value="ECO:0007669"/>
    <property type="project" value="TreeGrafter"/>
</dbReference>
<proteinExistence type="predicted"/>
<dbReference type="SMART" id="SM00166">
    <property type="entry name" value="UBX"/>
    <property type="match status" value="1"/>
</dbReference>